<dbReference type="PATRIC" id="fig|1348657.5.peg.1554"/>
<keyword evidence="4" id="KW-1185">Reference proteome</keyword>
<dbReference type="InterPro" id="IPR000873">
    <property type="entry name" value="AMP-dep_synth/lig_dom"/>
</dbReference>
<accession>T0B013</accession>
<dbReference type="PANTHER" id="PTHR43767">
    <property type="entry name" value="LONG-CHAIN-FATTY-ACID--COA LIGASE"/>
    <property type="match status" value="1"/>
</dbReference>
<dbReference type="Proteomes" id="UP000015455">
    <property type="component" value="Unassembled WGS sequence"/>
</dbReference>
<evidence type="ECO:0008006" key="5">
    <source>
        <dbReference type="Google" id="ProtNLM"/>
    </source>
</evidence>
<evidence type="ECO:0000313" key="3">
    <source>
        <dbReference type="EMBL" id="EPZ16138.1"/>
    </source>
</evidence>
<protein>
    <recommendedName>
        <fullName evidence="5">AMP-dependent synthetase</fullName>
    </recommendedName>
</protein>
<dbReference type="AlphaFoldDB" id="T0B013"/>
<gene>
    <name evidence="3" type="ORF">M622_02885</name>
</gene>
<reference evidence="3 4" key="1">
    <citation type="submission" date="2013-06" db="EMBL/GenBank/DDBJ databases">
        <title>Draft genome sequence of Thauera terpenica.</title>
        <authorList>
            <person name="Liu B."/>
            <person name="Frostegard A.H."/>
            <person name="Shapleigh J.P."/>
        </authorList>
    </citation>
    <scope>NUCLEOTIDE SEQUENCE [LARGE SCALE GENOMIC DNA]</scope>
    <source>
        <strain evidence="3 4">58Eu</strain>
    </source>
</reference>
<comment type="caution">
    <text evidence="3">The sequence shown here is derived from an EMBL/GenBank/DDBJ whole genome shotgun (WGS) entry which is preliminary data.</text>
</comment>
<evidence type="ECO:0000259" key="1">
    <source>
        <dbReference type="Pfam" id="PF00501"/>
    </source>
</evidence>
<dbReference type="Gene3D" id="3.40.50.12780">
    <property type="entry name" value="N-terminal domain of ligase-like"/>
    <property type="match status" value="1"/>
</dbReference>
<dbReference type="Gene3D" id="3.30.300.30">
    <property type="match status" value="1"/>
</dbReference>
<dbReference type="Pfam" id="PF00501">
    <property type="entry name" value="AMP-binding"/>
    <property type="match status" value="1"/>
</dbReference>
<dbReference type="STRING" id="1348657.M622_02885"/>
<dbReference type="Pfam" id="PF13193">
    <property type="entry name" value="AMP-binding_C"/>
    <property type="match status" value="1"/>
</dbReference>
<evidence type="ECO:0000259" key="2">
    <source>
        <dbReference type="Pfam" id="PF13193"/>
    </source>
</evidence>
<feature type="domain" description="AMP-dependent synthetase/ligase" evidence="1">
    <location>
        <begin position="4"/>
        <end position="362"/>
    </location>
</feature>
<dbReference type="SUPFAM" id="SSF56801">
    <property type="entry name" value="Acetyl-CoA synthetase-like"/>
    <property type="match status" value="1"/>
</dbReference>
<dbReference type="InterPro" id="IPR025110">
    <property type="entry name" value="AMP-bd_C"/>
</dbReference>
<proteinExistence type="predicted"/>
<dbReference type="EMBL" id="ATJV01000048">
    <property type="protein sequence ID" value="EPZ16138.1"/>
    <property type="molecule type" value="Genomic_DNA"/>
</dbReference>
<dbReference type="GO" id="GO:0016878">
    <property type="term" value="F:acid-thiol ligase activity"/>
    <property type="evidence" value="ECO:0007669"/>
    <property type="project" value="UniProtKB-ARBA"/>
</dbReference>
<feature type="domain" description="AMP-binding enzyme C-terminal" evidence="2">
    <location>
        <begin position="409"/>
        <end position="488"/>
    </location>
</feature>
<dbReference type="InterPro" id="IPR045851">
    <property type="entry name" value="AMP-bd_C_sf"/>
</dbReference>
<evidence type="ECO:0000313" key="4">
    <source>
        <dbReference type="Proteomes" id="UP000015455"/>
    </source>
</evidence>
<dbReference type="InterPro" id="IPR050237">
    <property type="entry name" value="ATP-dep_AMP-bd_enzyme"/>
</dbReference>
<dbReference type="eggNOG" id="COG0318">
    <property type="taxonomic scope" value="Bacteria"/>
</dbReference>
<dbReference type="InterPro" id="IPR042099">
    <property type="entry name" value="ANL_N_sf"/>
</dbReference>
<name>T0B013_9RHOO</name>
<sequence length="502" mass="54224">MTLEMAAECHPDRIAAACGERSISYAEMLRAARHAGAQIRASGCRHVGLLDINSLAAPVALYAAACAGLSYVPMNYRLTKPEIQALLERIAPAWLIADPQLLEGVEVPAGFTVVDRDQFLQDALDGVGADPEAVQAEPSTVAVQLFTSGTTGAPKAAVLRHENLMSYILGTVEFGAADEHDAVLVAVPPYHIAGISAVLSSTYACRRMVQLPNFDGQSWLETCQREKVSNAFVVPTMLSRVIEYIDASGADASLPALRALAYGGGKMPAPVIERAMQLWPAVDFTNAYGLTETSSTIALLDPEGHREGFNSTDPEVRKRLHSVGRPIDAVEIEIRDEDGKPLPVDAVGDVYVRGGQVAGEYLGIGSLLDANGWFPTRDRGYQDKYGFLYLDGRADDVIVRGGENISPGEIEDVLRQHPAVVDVAVVALPDEEWGECVGAAVVTQPGVKIDEAALRAELQTWVRERLRSSRVPAVISFREQLPYNEMGKILRRVLRDELSAAL</sequence>
<organism evidence="3 4">
    <name type="scientific">Thauera terpenica 58Eu</name>
    <dbReference type="NCBI Taxonomy" id="1348657"/>
    <lineage>
        <taxon>Bacteria</taxon>
        <taxon>Pseudomonadati</taxon>
        <taxon>Pseudomonadota</taxon>
        <taxon>Betaproteobacteria</taxon>
        <taxon>Rhodocyclales</taxon>
        <taxon>Zoogloeaceae</taxon>
        <taxon>Thauera</taxon>
    </lineage>
</organism>
<dbReference type="PANTHER" id="PTHR43767:SF1">
    <property type="entry name" value="NONRIBOSOMAL PEPTIDE SYNTHASE PES1 (EUROFUNG)-RELATED"/>
    <property type="match status" value="1"/>
</dbReference>